<dbReference type="EC" id="5.1.3.3" evidence="1"/>
<dbReference type="EMBL" id="JACHXM010000005">
    <property type="protein sequence ID" value="MBB3140624.1"/>
    <property type="molecule type" value="Genomic_DNA"/>
</dbReference>
<keyword evidence="1" id="KW-0413">Isomerase</keyword>
<dbReference type="GO" id="GO:0030246">
    <property type="term" value="F:carbohydrate binding"/>
    <property type="evidence" value="ECO:0007669"/>
    <property type="project" value="InterPro"/>
</dbReference>
<proteinExistence type="predicted"/>
<dbReference type="SUPFAM" id="SSF74650">
    <property type="entry name" value="Galactose mutarotase-like"/>
    <property type="match status" value="1"/>
</dbReference>
<dbReference type="InterPro" id="IPR011013">
    <property type="entry name" value="Gal_mutarotase_sf_dom"/>
</dbReference>
<sequence length="294" mass="32413">MVETLSLSSPPWRLCLVPSLGGAVSSLGLAGRDVLRPLEAERAAAAEAVRHSGGYMLAPYSNRIADAGFTWQGERVRLARNFGDHPHSLHGFAWQRAWAVEDRDVNAASLVLDHPGDADWPWRCRLRQSWRLDGRRVSLALEVENRDDRDMPAGLGWHPYFLRDGLDMAFRCEGVWLSDARQLPERHVPVPADWDYSVRRPVGAPGLDHCFTGWAREARLAWPSRGIAVTLTACEALSHLVVFTPEESDVVGIEPVSHANDALNMADPAAAGVRHLAPGERLVGHIHLTGEITS</sequence>
<dbReference type="RefSeq" id="WP_183387022.1">
    <property type="nucleotide sequence ID" value="NZ_JACHXM010000005.1"/>
</dbReference>
<evidence type="ECO:0000313" key="2">
    <source>
        <dbReference type="Proteomes" id="UP000525987"/>
    </source>
</evidence>
<protein>
    <submittedName>
        <fullName evidence="1">Aldose 1-epimerase</fullName>
        <ecNumber evidence="1">5.1.3.3</ecNumber>
    </submittedName>
</protein>
<dbReference type="InterPro" id="IPR008183">
    <property type="entry name" value="Aldose_1/G6P_1-epimerase"/>
</dbReference>
<dbReference type="GO" id="GO:0004034">
    <property type="term" value="F:aldose 1-epimerase activity"/>
    <property type="evidence" value="ECO:0007669"/>
    <property type="project" value="UniProtKB-EC"/>
</dbReference>
<organism evidence="1 2">
    <name type="scientific">Halomonas organivorans</name>
    <dbReference type="NCBI Taxonomy" id="257772"/>
    <lineage>
        <taxon>Bacteria</taxon>
        <taxon>Pseudomonadati</taxon>
        <taxon>Pseudomonadota</taxon>
        <taxon>Gammaproteobacteria</taxon>
        <taxon>Oceanospirillales</taxon>
        <taxon>Halomonadaceae</taxon>
        <taxon>Halomonas</taxon>
    </lineage>
</organism>
<dbReference type="Proteomes" id="UP000525987">
    <property type="component" value="Unassembled WGS sequence"/>
</dbReference>
<dbReference type="InterPro" id="IPR014718">
    <property type="entry name" value="GH-type_carb-bd"/>
</dbReference>
<accession>A0A7W5BWY1</accession>
<comment type="caution">
    <text evidence="1">The sequence shown here is derived from an EMBL/GenBank/DDBJ whole genome shotgun (WGS) entry which is preliminary data.</text>
</comment>
<dbReference type="Pfam" id="PF01263">
    <property type="entry name" value="Aldose_epim"/>
    <property type="match status" value="1"/>
</dbReference>
<reference evidence="1 2" key="1">
    <citation type="submission" date="2020-08" db="EMBL/GenBank/DDBJ databases">
        <title>Genomic Encyclopedia of Type Strains, Phase III (KMG-III): the genomes of soil and plant-associated and newly described type strains.</title>
        <authorList>
            <person name="Whitman W."/>
        </authorList>
    </citation>
    <scope>NUCLEOTIDE SEQUENCE [LARGE SCALE GENOMIC DNA]</scope>
    <source>
        <strain evidence="1 2">CECT 5995</strain>
    </source>
</reference>
<dbReference type="GO" id="GO:0005975">
    <property type="term" value="P:carbohydrate metabolic process"/>
    <property type="evidence" value="ECO:0007669"/>
    <property type="project" value="InterPro"/>
</dbReference>
<dbReference type="AlphaFoldDB" id="A0A7W5BWY1"/>
<dbReference type="Gene3D" id="2.70.98.10">
    <property type="match status" value="1"/>
</dbReference>
<evidence type="ECO:0000313" key="1">
    <source>
        <dbReference type="EMBL" id="MBB3140624.1"/>
    </source>
</evidence>
<name>A0A7W5BWY1_9GAMM</name>
<keyword evidence="2" id="KW-1185">Reference proteome</keyword>
<dbReference type="CDD" id="cd09021">
    <property type="entry name" value="Aldose_epim_Ec_YphB"/>
    <property type="match status" value="1"/>
</dbReference>
<gene>
    <name evidence="1" type="ORF">FHR96_001489</name>
</gene>